<dbReference type="Pfam" id="PF00651">
    <property type="entry name" value="BTB"/>
    <property type="match status" value="1"/>
</dbReference>
<organism evidence="4 5">
    <name type="scientific">Armadillidium nasatum</name>
    <dbReference type="NCBI Taxonomy" id="96803"/>
    <lineage>
        <taxon>Eukaryota</taxon>
        <taxon>Metazoa</taxon>
        <taxon>Ecdysozoa</taxon>
        <taxon>Arthropoda</taxon>
        <taxon>Crustacea</taxon>
        <taxon>Multicrustacea</taxon>
        <taxon>Malacostraca</taxon>
        <taxon>Eumalacostraca</taxon>
        <taxon>Peracarida</taxon>
        <taxon>Isopoda</taxon>
        <taxon>Oniscidea</taxon>
        <taxon>Crinocheta</taxon>
        <taxon>Armadillidiidae</taxon>
        <taxon>Armadillidium</taxon>
    </lineage>
</organism>
<feature type="compositionally biased region" description="Basic and acidic residues" evidence="2">
    <location>
        <begin position="203"/>
        <end position="217"/>
    </location>
</feature>
<dbReference type="SUPFAM" id="SSF54695">
    <property type="entry name" value="POZ domain"/>
    <property type="match status" value="1"/>
</dbReference>
<reference evidence="4 5" key="1">
    <citation type="journal article" date="2019" name="PLoS Biol.">
        <title>Sex chromosomes control vertical transmission of feminizing Wolbachia symbionts in an isopod.</title>
        <authorList>
            <person name="Becking T."/>
            <person name="Chebbi M.A."/>
            <person name="Giraud I."/>
            <person name="Moumen B."/>
            <person name="Laverre T."/>
            <person name="Caubet Y."/>
            <person name="Peccoud J."/>
            <person name="Gilbert C."/>
            <person name="Cordaux R."/>
        </authorList>
    </citation>
    <scope>NUCLEOTIDE SEQUENCE [LARGE SCALE GENOMIC DNA]</scope>
    <source>
        <strain evidence="4">ANa2</strain>
        <tissue evidence="4">Whole body excluding digestive tract and cuticle</tissue>
    </source>
</reference>
<dbReference type="GO" id="GO:0005634">
    <property type="term" value="C:nucleus"/>
    <property type="evidence" value="ECO:0007669"/>
    <property type="project" value="TreeGrafter"/>
</dbReference>
<dbReference type="PROSITE" id="PS50097">
    <property type="entry name" value="BTB"/>
    <property type="match status" value="1"/>
</dbReference>
<dbReference type="CDD" id="cd18315">
    <property type="entry name" value="BTB_POZ_BAB-like"/>
    <property type="match status" value="1"/>
</dbReference>
<sequence length="342" mass="38211">MDSGLLSLKWNNHSSTFFHVLETIRKKELYSDVTIACDGKFFSVHKLVLSTCSEYFQEMFERTQCKHPIIVLKDISYKDLESLLNYMYIGEVNVIQTELSSLIKAAECLRVKGLAVPDEPPLSQKKSNKRPNTNDKEDGSSSKRNRRSGSFSQNQSSTSSSKDDRGNVDTSSLSSSEMPSHPTLGGSKETESRLDNQSTNSYKEFETVVIKTEKEDANTENYVENDLPPISKFEYEGSEPVENESNVNQRLDDGSESSFSSHQQQQQSAEDSMGHLMPSTSGFQGESSSWGSEMEGMEEGNKERGEGGSYDPNSTYLIDNSQGKAQVVSVDLDFCNECKFEI</sequence>
<dbReference type="GO" id="GO:0006357">
    <property type="term" value="P:regulation of transcription by RNA polymerase II"/>
    <property type="evidence" value="ECO:0007669"/>
    <property type="project" value="TreeGrafter"/>
</dbReference>
<dbReference type="InterPro" id="IPR011333">
    <property type="entry name" value="SKP1/BTB/POZ_sf"/>
</dbReference>
<evidence type="ECO:0000313" key="4">
    <source>
        <dbReference type="EMBL" id="KAB7495825.1"/>
    </source>
</evidence>
<dbReference type="EMBL" id="SEYY01022076">
    <property type="protein sequence ID" value="KAB7495825.1"/>
    <property type="molecule type" value="Genomic_DNA"/>
</dbReference>
<accession>A0A5N5SP20</accession>
<comment type="caution">
    <text evidence="4">The sequence shown here is derived from an EMBL/GenBank/DDBJ whole genome shotgun (WGS) entry which is preliminary data.</text>
</comment>
<dbReference type="PANTHER" id="PTHR23110:SF93">
    <property type="entry name" value="ZINC FINGER AND BTB DOMAIN-CONTAINING PROTEIN 14-LIKE PROTEIN"/>
    <property type="match status" value="1"/>
</dbReference>
<dbReference type="OrthoDB" id="45365at2759"/>
<proteinExistence type="predicted"/>
<keyword evidence="5" id="KW-1185">Reference proteome</keyword>
<feature type="domain" description="BTB" evidence="3">
    <location>
        <begin position="31"/>
        <end position="96"/>
    </location>
</feature>
<dbReference type="InterPro" id="IPR051095">
    <property type="entry name" value="Dros_DevTransReg"/>
</dbReference>
<feature type="compositionally biased region" description="Low complexity" evidence="2">
    <location>
        <begin position="285"/>
        <end position="294"/>
    </location>
</feature>
<dbReference type="PANTHER" id="PTHR23110">
    <property type="entry name" value="BTB DOMAIN TRANSCRIPTION FACTOR"/>
    <property type="match status" value="1"/>
</dbReference>
<feature type="region of interest" description="Disordered" evidence="2">
    <location>
        <begin position="117"/>
        <end position="317"/>
    </location>
</feature>
<dbReference type="Proteomes" id="UP000326759">
    <property type="component" value="Unassembled WGS sequence"/>
</dbReference>
<keyword evidence="1" id="KW-0539">Nucleus</keyword>
<gene>
    <name evidence="4" type="primary">lola_2</name>
    <name evidence="4" type="ORF">Anas_08451</name>
</gene>
<feature type="compositionally biased region" description="Basic and acidic residues" evidence="2">
    <location>
        <begin position="132"/>
        <end position="141"/>
    </location>
</feature>
<dbReference type="Gene3D" id="3.30.710.10">
    <property type="entry name" value="Potassium Channel Kv1.1, Chain A"/>
    <property type="match status" value="1"/>
</dbReference>
<dbReference type="InterPro" id="IPR000210">
    <property type="entry name" value="BTB/POZ_dom"/>
</dbReference>
<evidence type="ECO:0000313" key="5">
    <source>
        <dbReference type="Proteomes" id="UP000326759"/>
    </source>
</evidence>
<evidence type="ECO:0000256" key="1">
    <source>
        <dbReference type="ARBA" id="ARBA00023242"/>
    </source>
</evidence>
<protein>
    <submittedName>
        <fullName evidence="4">Longitudinals lacking protein</fullName>
    </submittedName>
</protein>
<name>A0A5N5SP20_9CRUS</name>
<evidence type="ECO:0000256" key="2">
    <source>
        <dbReference type="SAM" id="MobiDB-lite"/>
    </source>
</evidence>
<evidence type="ECO:0000259" key="3">
    <source>
        <dbReference type="PROSITE" id="PS50097"/>
    </source>
</evidence>
<dbReference type="SMART" id="SM00225">
    <property type="entry name" value="BTB"/>
    <property type="match status" value="1"/>
</dbReference>
<dbReference type="AlphaFoldDB" id="A0A5N5SP20"/>
<feature type="compositionally biased region" description="Low complexity" evidence="2">
    <location>
        <begin position="148"/>
        <end position="160"/>
    </location>
</feature>
<feature type="compositionally biased region" description="Low complexity" evidence="2">
    <location>
        <begin position="256"/>
        <end position="268"/>
    </location>
</feature>